<keyword evidence="2" id="KW-1185">Reference proteome</keyword>
<accession>A0A5B6VNL2</accession>
<evidence type="ECO:0000313" key="2">
    <source>
        <dbReference type="Proteomes" id="UP000325315"/>
    </source>
</evidence>
<name>A0A5B6VNL2_9ROSI</name>
<dbReference type="PANTHER" id="PTHR35046:SF9">
    <property type="entry name" value="RNA-DIRECTED DNA POLYMERASE"/>
    <property type="match status" value="1"/>
</dbReference>
<comment type="caution">
    <text evidence="1">The sequence shown here is derived from an EMBL/GenBank/DDBJ whole genome shotgun (WGS) entry which is preliminary data.</text>
</comment>
<protein>
    <submittedName>
        <fullName evidence="1">Retrovirus-related Pol polyprotein from transposon 17.6</fullName>
    </submittedName>
</protein>
<dbReference type="PANTHER" id="PTHR35046">
    <property type="entry name" value="ZINC KNUCKLE (CCHC-TYPE) FAMILY PROTEIN"/>
    <property type="match status" value="1"/>
</dbReference>
<dbReference type="EMBL" id="SMMG02000006">
    <property type="protein sequence ID" value="KAA3470752.1"/>
    <property type="molecule type" value="Genomic_DNA"/>
</dbReference>
<dbReference type="AlphaFoldDB" id="A0A5B6VNL2"/>
<sequence length="81" mass="9236">MVELQHYIEVVDMVHMAIKWRQGTSKKQLSSRAKDKMVLANFNKPIGDSSKGKAEAFPNRTRDIKCFKYLGRGHIASQCPN</sequence>
<gene>
    <name evidence="1" type="ORF">EPI10_016437</name>
</gene>
<proteinExistence type="predicted"/>
<dbReference type="OrthoDB" id="1001865at2759"/>
<dbReference type="Proteomes" id="UP000325315">
    <property type="component" value="Unassembled WGS sequence"/>
</dbReference>
<evidence type="ECO:0000313" key="1">
    <source>
        <dbReference type="EMBL" id="KAA3470752.1"/>
    </source>
</evidence>
<reference evidence="2" key="1">
    <citation type="journal article" date="2019" name="Plant Biotechnol. J.">
        <title>Genome sequencing of the Australian wild diploid species Gossypium australe highlights disease resistance and delayed gland morphogenesis.</title>
        <authorList>
            <person name="Cai Y."/>
            <person name="Cai X."/>
            <person name="Wang Q."/>
            <person name="Wang P."/>
            <person name="Zhang Y."/>
            <person name="Cai C."/>
            <person name="Xu Y."/>
            <person name="Wang K."/>
            <person name="Zhou Z."/>
            <person name="Wang C."/>
            <person name="Geng S."/>
            <person name="Li B."/>
            <person name="Dong Q."/>
            <person name="Hou Y."/>
            <person name="Wang H."/>
            <person name="Ai P."/>
            <person name="Liu Z."/>
            <person name="Yi F."/>
            <person name="Sun M."/>
            <person name="An G."/>
            <person name="Cheng J."/>
            <person name="Zhang Y."/>
            <person name="Shi Q."/>
            <person name="Xie Y."/>
            <person name="Shi X."/>
            <person name="Chang Y."/>
            <person name="Huang F."/>
            <person name="Chen Y."/>
            <person name="Hong S."/>
            <person name="Mi L."/>
            <person name="Sun Q."/>
            <person name="Zhang L."/>
            <person name="Zhou B."/>
            <person name="Peng R."/>
            <person name="Zhang X."/>
            <person name="Liu F."/>
        </authorList>
    </citation>
    <scope>NUCLEOTIDE SEQUENCE [LARGE SCALE GENOMIC DNA]</scope>
    <source>
        <strain evidence="2">cv. PA1801</strain>
    </source>
</reference>
<organism evidence="1 2">
    <name type="scientific">Gossypium australe</name>
    <dbReference type="NCBI Taxonomy" id="47621"/>
    <lineage>
        <taxon>Eukaryota</taxon>
        <taxon>Viridiplantae</taxon>
        <taxon>Streptophyta</taxon>
        <taxon>Embryophyta</taxon>
        <taxon>Tracheophyta</taxon>
        <taxon>Spermatophyta</taxon>
        <taxon>Magnoliopsida</taxon>
        <taxon>eudicotyledons</taxon>
        <taxon>Gunneridae</taxon>
        <taxon>Pentapetalae</taxon>
        <taxon>rosids</taxon>
        <taxon>malvids</taxon>
        <taxon>Malvales</taxon>
        <taxon>Malvaceae</taxon>
        <taxon>Malvoideae</taxon>
        <taxon>Gossypium</taxon>
    </lineage>
</organism>